<dbReference type="GO" id="GO:0016853">
    <property type="term" value="F:isomerase activity"/>
    <property type="evidence" value="ECO:0007669"/>
    <property type="project" value="UniProtKB-KW"/>
</dbReference>
<evidence type="ECO:0000256" key="2">
    <source>
        <dbReference type="ARBA" id="ARBA00005005"/>
    </source>
</evidence>
<sequence length="269" mass="28392">MKTLDTRFETLLAEEVKPGIVVVTLNRPDRYNAMTNLMFVELEQLAWGLETEDDCRVVILTGAGKAFCSGYDLADADDLPNLGALGMLDQQERAARALSAIRSLRVPVIAAVNGAAAGGGFSLALAADIRLAGTTAKFNAAFVRIGLSAGDLGTSWLLTRLIGPAKTSEICFTGRIVEAAEAEELGLVNSVSLDDVLADSLALAEQIVTNSPGGVQLSKRALQANLEVGSYAAALELENRGQALLTRSPDMAEALAAFKEKRAPVFQGR</sequence>
<proteinExistence type="inferred from homology"/>
<evidence type="ECO:0000256" key="3">
    <source>
        <dbReference type="ARBA" id="ARBA00005254"/>
    </source>
</evidence>
<comment type="catalytic activity">
    <reaction evidence="8">
        <text>a 4-saturated-(3S)-3-hydroxyacyl-CoA = a (3E)-enoyl-CoA + H2O</text>
        <dbReference type="Rhea" id="RHEA:20724"/>
        <dbReference type="ChEBI" id="CHEBI:15377"/>
        <dbReference type="ChEBI" id="CHEBI:58521"/>
        <dbReference type="ChEBI" id="CHEBI:137480"/>
        <dbReference type="EC" id="4.2.1.17"/>
    </reaction>
</comment>
<dbReference type="Pfam" id="PF00378">
    <property type="entry name" value="ECH_1"/>
    <property type="match status" value="1"/>
</dbReference>
<dbReference type="GO" id="GO:0018812">
    <property type="term" value="F:3-hydroxyacyl-CoA dehydratase activity"/>
    <property type="evidence" value="ECO:0007669"/>
    <property type="project" value="RHEA"/>
</dbReference>
<dbReference type="CDD" id="cd06558">
    <property type="entry name" value="crotonase-like"/>
    <property type="match status" value="1"/>
</dbReference>
<comment type="pathway">
    <text evidence="2">Lipid metabolism; fatty acid beta-oxidation.</text>
</comment>
<comment type="similarity">
    <text evidence="3 9">Belongs to the enoyl-CoA hydratase/isomerase family.</text>
</comment>
<dbReference type="Proteomes" id="UP000271469">
    <property type="component" value="Chromosome"/>
</dbReference>
<evidence type="ECO:0000256" key="6">
    <source>
        <dbReference type="ARBA" id="ARBA00023235"/>
    </source>
</evidence>
<dbReference type="InterPro" id="IPR018376">
    <property type="entry name" value="Enoyl-CoA_hyd/isom_CS"/>
</dbReference>
<keyword evidence="5" id="KW-0443">Lipid metabolism</keyword>
<evidence type="ECO:0000256" key="1">
    <source>
        <dbReference type="ARBA" id="ARBA00002994"/>
    </source>
</evidence>
<dbReference type="PANTHER" id="PTHR43149:SF1">
    <property type="entry name" value="DELTA(3,5)-DELTA(2,4)-DIENOYL-COA ISOMERASE, MITOCHONDRIAL"/>
    <property type="match status" value="1"/>
</dbReference>
<keyword evidence="11" id="KW-1185">Reference proteome</keyword>
<dbReference type="InterPro" id="IPR014748">
    <property type="entry name" value="Enoyl-CoA_hydra_C"/>
</dbReference>
<dbReference type="InterPro" id="IPR045002">
    <property type="entry name" value="Ech1-like"/>
</dbReference>
<accession>A0A3G8JNF1</accession>
<dbReference type="KEGG" id="gom:D7316_03215"/>
<comment type="catalytic activity">
    <reaction evidence="7">
        <text>a (3S)-3-hydroxyacyl-CoA = a (2E)-enoyl-CoA + H2O</text>
        <dbReference type="Rhea" id="RHEA:16105"/>
        <dbReference type="ChEBI" id="CHEBI:15377"/>
        <dbReference type="ChEBI" id="CHEBI:57318"/>
        <dbReference type="ChEBI" id="CHEBI:58856"/>
        <dbReference type="EC" id="4.2.1.17"/>
    </reaction>
</comment>
<evidence type="ECO:0000313" key="11">
    <source>
        <dbReference type="Proteomes" id="UP000271469"/>
    </source>
</evidence>
<gene>
    <name evidence="10" type="ORF">D7316_03215</name>
</gene>
<reference evidence="10 11" key="1">
    <citation type="submission" date="2018-11" db="EMBL/GenBank/DDBJ databases">
        <title>Gordonia insulae sp. nov., isolated from an island soil.</title>
        <authorList>
            <person name="Kim Y.S."/>
            <person name="Kim S.B."/>
        </authorList>
    </citation>
    <scope>NUCLEOTIDE SEQUENCE [LARGE SCALE GENOMIC DNA]</scope>
    <source>
        <strain evidence="10 11">MMS17-SY073</strain>
    </source>
</reference>
<dbReference type="PROSITE" id="PS00166">
    <property type="entry name" value="ENOYL_COA_HYDRATASE"/>
    <property type="match status" value="1"/>
</dbReference>
<dbReference type="SUPFAM" id="SSF52096">
    <property type="entry name" value="ClpP/crotonase"/>
    <property type="match status" value="1"/>
</dbReference>
<protein>
    <submittedName>
        <fullName evidence="10">Putative enoyl-CoA hydratase echA12</fullName>
        <ecNumber evidence="10">4.2.1.17</ecNumber>
    </submittedName>
</protein>
<evidence type="ECO:0000313" key="10">
    <source>
        <dbReference type="EMBL" id="AZG46614.1"/>
    </source>
</evidence>
<evidence type="ECO:0000256" key="9">
    <source>
        <dbReference type="RuleBase" id="RU003707"/>
    </source>
</evidence>
<dbReference type="GO" id="GO:0006631">
    <property type="term" value="P:fatty acid metabolic process"/>
    <property type="evidence" value="ECO:0007669"/>
    <property type="project" value="UniProtKB-KW"/>
</dbReference>
<dbReference type="OrthoDB" id="9777711at2"/>
<dbReference type="RefSeq" id="WP_124711380.1">
    <property type="nucleotide sequence ID" value="NZ_CP033972.1"/>
</dbReference>
<name>A0A3G8JNF1_9ACTN</name>
<dbReference type="Gene3D" id="3.90.226.10">
    <property type="entry name" value="2-enoyl-CoA Hydratase, Chain A, domain 1"/>
    <property type="match status" value="1"/>
</dbReference>
<keyword evidence="10" id="KW-0456">Lyase</keyword>
<dbReference type="Gene3D" id="1.10.12.10">
    <property type="entry name" value="Lyase 2-enoyl-coa Hydratase, Chain A, domain 2"/>
    <property type="match status" value="1"/>
</dbReference>
<dbReference type="AlphaFoldDB" id="A0A3G8JNF1"/>
<evidence type="ECO:0000256" key="7">
    <source>
        <dbReference type="ARBA" id="ARBA00023709"/>
    </source>
</evidence>
<evidence type="ECO:0000256" key="8">
    <source>
        <dbReference type="ARBA" id="ARBA00023717"/>
    </source>
</evidence>
<evidence type="ECO:0000256" key="4">
    <source>
        <dbReference type="ARBA" id="ARBA00022832"/>
    </source>
</evidence>
<keyword evidence="4" id="KW-0276">Fatty acid metabolism</keyword>
<dbReference type="PANTHER" id="PTHR43149">
    <property type="entry name" value="ENOYL-COA HYDRATASE"/>
    <property type="match status" value="1"/>
</dbReference>
<dbReference type="InterPro" id="IPR029045">
    <property type="entry name" value="ClpP/crotonase-like_dom_sf"/>
</dbReference>
<dbReference type="EMBL" id="CP033972">
    <property type="protein sequence ID" value="AZG46614.1"/>
    <property type="molecule type" value="Genomic_DNA"/>
</dbReference>
<organism evidence="10 11">
    <name type="scientific">Gordonia insulae</name>
    <dbReference type="NCBI Taxonomy" id="2420509"/>
    <lineage>
        <taxon>Bacteria</taxon>
        <taxon>Bacillati</taxon>
        <taxon>Actinomycetota</taxon>
        <taxon>Actinomycetes</taxon>
        <taxon>Mycobacteriales</taxon>
        <taxon>Gordoniaceae</taxon>
        <taxon>Gordonia</taxon>
    </lineage>
</organism>
<keyword evidence="6" id="KW-0413">Isomerase</keyword>
<dbReference type="InterPro" id="IPR001753">
    <property type="entry name" value="Enoyl-CoA_hydra/iso"/>
</dbReference>
<comment type="function">
    <text evidence="1">Could possibly oxidize fatty acids using specific components.</text>
</comment>
<evidence type="ECO:0000256" key="5">
    <source>
        <dbReference type="ARBA" id="ARBA00023098"/>
    </source>
</evidence>
<dbReference type="EC" id="4.2.1.17" evidence="10"/>